<feature type="region of interest" description="Disordered" evidence="1">
    <location>
        <begin position="1"/>
        <end position="138"/>
    </location>
</feature>
<feature type="compositionally biased region" description="Basic and acidic residues" evidence="1">
    <location>
        <begin position="67"/>
        <end position="86"/>
    </location>
</feature>
<dbReference type="OMA" id="WQRRDIE"/>
<name>A0A1Y2M7S4_EPING</name>
<evidence type="ECO:0000313" key="2">
    <source>
        <dbReference type="EMBL" id="OSS51859.1"/>
    </source>
</evidence>
<proteinExistence type="predicted"/>
<sequence length="219" mass="25512">MPNQHYATHAPIRSSPLRERSANAGAGLFDFSMASQDSENQTNQSQRAFKANPMLQTRDATTKRRRDMFFKRVQNNREDKKWESRGEQLQQLDFVSERKRWESKKAQEAPPPEDDTEEELMSDAAIPQISSSEPRPELFMTEADYLLAQEEYELQQLVASMEQDQDQETVPQQHFGSDDEDYDQIFMECATNFDTRYQQQVQPYGSDDRDVDDMDMTDG</sequence>
<dbReference type="STRING" id="105696.A0A1Y2M7S4"/>
<evidence type="ECO:0000313" key="3">
    <source>
        <dbReference type="Proteomes" id="UP000193240"/>
    </source>
</evidence>
<protein>
    <submittedName>
        <fullName evidence="2">Uncharacterized protein</fullName>
    </submittedName>
</protein>
<gene>
    <name evidence="2" type="ORF">B5807_03941</name>
</gene>
<feature type="compositionally biased region" description="Acidic residues" evidence="1">
    <location>
        <begin position="111"/>
        <end position="121"/>
    </location>
</feature>
<reference evidence="2 3" key="1">
    <citation type="journal article" date="2017" name="Genome Announc.">
        <title>Genome sequence of the saprophytic ascomycete Epicoccum nigrum ICMP 19927 strain isolated from New Zealand.</title>
        <authorList>
            <person name="Fokin M."/>
            <person name="Fleetwood D."/>
            <person name="Weir B.S."/>
            <person name="Villas-Boas S.G."/>
        </authorList>
    </citation>
    <scope>NUCLEOTIDE SEQUENCE [LARGE SCALE GENOMIC DNA]</scope>
    <source>
        <strain evidence="2 3">ICMP 19927</strain>
    </source>
</reference>
<dbReference type="Proteomes" id="UP000193240">
    <property type="component" value="Unassembled WGS sequence"/>
</dbReference>
<feature type="compositionally biased region" description="Basic and acidic residues" evidence="1">
    <location>
        <begin position="95"/>
        <end position="107"/>
    </location>
</feature>
<keyword evidence="3" id="KW-1185">Reference proteome</keyword>
<feature type="compositionally biased region" description="Acidic residues" evidence="1">
    <location>
        <begin position="209"/>
        <end position="219"/>
    </location>
</feature>
<dbReference type="InParanoid" id="A0A1Y2M7S4"/>
<accession>A0A1Y2M7S4</accession>
<feature type="region of interest" description="Disordered" evidence="1">
    <location>
        <begin position="197"/>
        <end position="219"/>
    </location>
</feature>
<feature type="compositionally biased region" description="Polar residues" evidence="1">
    <location>
        <begin position="33"/>
        <end position="47"/>
    </location>
</feature>
<organism evidence="2 3">
    <name type="scientific">Epicoccum nigrum</name>
    <name type="common">Soil fungus</name>
    <name type="synonym">Epicoccum purpurascens</name>
    <dbReference type="NCBI Taxonomy" id="105696"/>
    <lineage>
        <taxon>Eukaryota</taxon>
        <taxon>Fungi</taxon>
        <taxon>Dikarya</taxon>
        <taxon>Ascomycota</taxon>
        <taxon>Pezizomycotina</taxon>
        <taxon>Dothideomycetes</taxon>
        <taxon>Pleosporomycetidae</taxon>
        <taxon>Pleosporales</taxon>
        <taxon>Pleosporineae</taxon>
        <taxon>Didymellaceae</taxon>
        <taxon>Epicoccum</taxon>
    </lineage>
</organism>
<dbReference type="EMBL" id="KZ107840">
    <property type="protein sequence ID" value="OSS51859.1"/>
    <property type="molecule type" value="Genomic_DNA"/>
</dbReference>
<dbReference type="AlphaFoldDB" id="A0A1Y2M7S4"/>
<evidence type="ECO:0000256" key="1">
    <source>
        <dbReference type="SAM" id="MobiDB-lite"/>
    </source>
</evidence>